<proteinExistence type="inferred from homology"/>
<feature type="compositionally biased region" description="Basic and acidic residues" evidence="11">
    <location>
        <begin position="1"/>
        <end position="16"/>
    </location>
</feature>
<keyword evidence="6" id="KW-0547">Nucleotide-binding</keyword>
<evidence type="ECO:0000256" key="4">
    <source>
        <dbReference type="ARBA" id="ARBA00022692"/>
    </source>
</evidence>
<evidence type="ECO:0000256" key="6">
    <source>
        <dbReference type="ARBA" id="ARBA00022741"/>
    </source>
</evidence>
<reference evidence="14 15" key="1">
    <citation type="submission" date="2016-03" db="EMBL/GenBank/DDBJ databases">
        <authorList>
            <person name="Devillers H."/>
        </authorList>
    </citation>
    <scope>NUCLEOTIDE SEQUENCE [LARGE SCALE GENOMIC DNA]</scope>
    <source>
        <strain evidence="14">CBS 6772</strain>
    </source>
</reference>
<dbReference type="PANTHER" id="PTHR19241">
    <property type="entry name" value="ATP-BINDING CASSETTE TRANSPORTER"/>
    <property type="match status" value="1"/>
</dbReference>
<comment type="similarity">
    <text evidence="2">Belongs to the ABC transporter superfamily. ABCG family. PDR (TC 3.A.1.205) subfamily.</text>
</comment>
<dbReference type="InterPro" id="IPR003593">
    <property type="entry name" value="AAA+_ATPase"/>
</dbReference>
<gene>
    <name evidence="14" type="ORF">LAFE_0H16270G</name>
</gene>
<keyword evidence="3" id="KW-0813">Transport</keyword>
<feature type="transmembrane region" description="Helical" evidence="12">
    <location>
        <begin position="569"/>
        <end position="593"/>
    </location>
</feature>
<evidence type="ECO:0000256" key="10">
    <source>
        <dbReference type="ARBA" id="ARBA00023180"/>
    </source>
</evidence>
<evidence type="ECO:0000256" key="7">
    <source>
        <dbReference type="ARBA" id="ARBA00022840"/>
    </source>
</evidence>
<dbReference type="Pfam" id="PF01061">
    <property type="entry name" value="ABC2_membrane"/>
    <property type="match status" value="2"/>
</dbReference>
<dbReference type="InterPro" id="IPR027417">
    <property type="entry name" value="P-loop_NTPase"/>
</dbReference>
<feature type="transmembrane region" description="Helical" evidence="12">
    <location>
        <begin position="1438"/>
        <end position="1457"/>
    </location>
</feature>
<dbReference type="EMBL" id="LT598491">
    <property type="protein sequence ID" value="SCW04561.1"/>
    <property type="molecule type" value="Genomic_DNA"/>
</dbReference>
<dbReference type="PROSITE" id="PS50893">
    <property type="entry name" value="ABC_TRANSPORTER_2"/>
    <property type="match status" value="2"/>
</dbReference>
<organism evidence="14 15">
    <name type="scientific">Lachancea fermentati</name>
    <name type="common">Zygosaccharomyces fermentati</name>
    <dbReference type="NCBI Taxonomy" id="4955"/>
    <lineage>
        <taxon>Eukaryota</taxon>
        <taxon>Fungi</taxon>
        <taxon>Dikarya</taxon>
        <taxon>Ascomycota</taxon>
        <taxon>Saccharomycotina</taxon>
        <taxon>Saccharomycetes</taxon>
        <taxon>Saccharomycetales</taxon>
        <taxon>Saccharomycetaceae</taxon>
        <taxon>Lachancea</taxon>
    </lineage>
</organism>
<evidence type="ECO:0000313" key="15">
    <source>
        <dbReference type="Proteomes" id="UP000190831"/>
    </source>
</evidence>
<dbReference type="GO" id="GO:0016887">
    <property type="term" value="F:ATP hydrolysis activity"/>
    <property type="evidence" value="ECO:0007669"/>
    <property type="project" value="InterPro"/>
</dbReference>
<accession>A0A1G4ML85</accession>
<dbReference type="Pfam" id="PF00005">
    <property type="entry name" value="ABC_tran"/>
    <property type="match status" value="2"/>
</dbReference>
<feature type="transmembrane region" description="Helical" evidence="12">
    <location>
        <begin position="530"/>
        <end position="548"/>
    </location>
</feature>
<dbReference type="Gene3D" id="3.40.50.300">
    <property type="entry name" value="P-loop containing nucleotide triphosphate hydrolases"/>
    <property type="match status" value="2"/>
</dbReference>
<feature type="transmembrane region" description="Helical" evidence="12">
    <location>
        <begin position="605"/>
        <end position="625"/>
    </location>
</feature>
<evidence type="ECO:0000256" key="5">
    <source>
        <dbReference type="ARBA" id="ARBA00022737"/>
    </source>
</evidence>
<keyword evidence="7" id="KW-0067">ATP-binding</keyword>
<dbReference type="FunFam" id="3.40.50.300:FF:000054">
    <property type="entry name" value="ABC multidrug transporter atrF"/>
    <property type="match status" value="1"/>
</dbReference>
<dbReference type="OMA" id="FAHRCCG"/>
<dbReference type="GO" id="GO:0005524">
    <property type="term" value="F:ATP binding"/>
    <property type="evidence" value="ECO:0007669"/>
    <property type="project" value="UniProtKB-KW"/>
</dbReference>
<dbReference type="Pfam" id="PF19055">
    <property type="entry name" value="ABC2_membrane_7"/>
    <property type="match status" value="1"/>
</dbReference>
<sequence>MSEHSVEGSTASKEEIAYVGEEDITRDHVTRMLTRRSSTQDGIETEDVDPDVISRIETLTRTLSSHRARDGPLKIDPDNFDAEAILKTFVRDSTEQGIHLRKAGVVAENVQVIGVDCSSAVAPTFEDIVLLPRTIFQGIRAAKNRKHRNIIEDVSLLAKPGEMLLVLGRPGAGCSTLLKTVAGETSGFFEVNGEISYDGISQKEMMKRYKTDVIYNGEMDVHFPHLTVQQTLDFALSCKIPKVRVNNASRKQYIRAMRELYATIFGLRHTYNSKVGNDYVRGVSGGERKRVSIAEALAARGSIYCWDNATRGLDASTALEYAQAIRVMTNLLGSVALVTIYQASENIYETFDKVTVIHEGRQIYFGDIRNAKDYFKKLGYLCPARQSTAEFLTAVTDPKGLHEFVPGYEHKVPRTAIEFEKLWKESPEYAELLKDIDQYKKKTVAEKTKELYDASLSQEKSKYSRSNSYFTISFPEQVRLCTKRGFQRIYGDKAYTVTNTVAGIIQALVAGSLYWNTPSSTEGAFSRGGVLYFAILYTSLMGLANINLDSRPIVQKHKTYSLYHPAAEALASSLSAFPFRVISVTCFFIILYFLSNLTRDAGKFFTSYLFLILVSETINALFEMITAVCETISQANALAGVIMMALVMYSTYMIQLRSMHPWFKWMSYCLPIQYTFESMLNSEFHGREMACGGYLVPTGPSYQNVSTANQVCAFTGSEPGSTTVLGDNYLHVQFGYRYSHTWRNLGFLFAFLAFYLAVKSLATEIRRPMNGGGDTLIFKKGAKTTNNYTDEENSGSSSVTMSEGKKNLELSSQSDACNNNVFGEFRSEGVFMWRNVCYTIPYKGGQRQLLDNVTGYCKPGSLTALMGESGAGKTTLLNTLAQRNVGIITGDMLVNGNPIDASFERRTGYVQQQDIHVKEMTVRESLQFSARMRRPQSVPEQEKLEYCEKIIELLNMEEYADALVGEAGYGLNVEQRKKVSIGVELAAKPSLLLFLDEPTSGLDSQSAWAIVQLLRKLAESGQSILCTIHQPSATLFEQFDRLLLLKKGGQTVFFGPIGERSKSLLSYFERNGARKCEDEENPAEYILEAIGAGATASVKEDWHQIWKTSPEAHAADAEVQALIADLSKEEVKKNDEASAESTQKYATSYFYQFRYVWARTATIFWRDVNYLMSKMMLYTIGGLFIGFTFFNVGTSFTGLQNAMFAAFMSLILSAPAMNQIQARAIASRELYEVRESKSNMFHWAFLLITQFLSELPYHLVFSTVFFVSFYFPLRSNFEASRSGVFFLNYCIMFQLYLVGLGLAVLYMAPNLPSANVMLSLCLSFLISFCGVVQPSSLMPGFWTFMWKLSPYTYFVQNLVGLMLHDKPVICRANELSYLDPPEGQTCGTYLASYLETATGYVSNPDATSNCGYCVYRVGDEYLTKIGAKFSYIWRNFGFFWAYIGFNICAMVLMYYVVHVSNFSIKDLKPVKAIMNRVKKE</sequence>
<keyword evidence="5" id="KW-0677">Repeat</keyword>
<dbReference type="InterPro" id="IPR013525">
    <property type="entry name" value="ABC2_TM"/>
</dbReference>
<dbReference type="InterPro" id="IPR034001">
    <property type="entry name" value="ABCG_PDR_1"/>
</dbReference>
<dbReference type="STRING" id="4955.A0A1G4ML85"/>
<name>A0A1G4ML85_LACFM</name>
<evidence type="ECO:0000256" key="3">
    <source>
        <dbReference type="ARBA" id="ARBA00022448"/>
    </source>
</evidence>
<dbReference type="InterPro" id="IPR043926">
    <property type="entry name" value="ABCG_dom"/>
</dbReference>
<dbReference type="Pfam" id="PF06422">
    <property type="entry name" value="PDR_CDR"/>
    <property type="match status" value="1"/>
</dbReference>
<comment type="subcellular location">
    <subcellularLocation>
        <location evidence="1">Membrane</location>
        <topology evidence="1">Multi-pass membrane protein</topology>
    </subcellularLocation>
</comment>
<dbReference type="PROSITE" id="PS00211">
    <property type="entry name" value="ABC_TRANSPORTER_1"/>
    <property type="match status" value="1"/>
</dbReference>
<evidence type="ECO:0000256" key="12">
    <source>
        <dbReference type="SAM" id="Phobius"/>
    </source>
</evidence>
<evidence type="ECO:0000313" key="14">
    <source>
        <dbReference type="EMBL" id="SCW04561.1"/>
    </source>
</evidence>
<dbReference type="InterPro" id="IPR034003">
    <property type="entry name" value="ABCG_PDR_2"/>
</dbReference>
<dbReference type="OrthoDB" id="245989at2759"/>
<feature type="domain" description="ABC transporter" evidence="13">
    <location>
        <begin position="136"/>
        <end position="384"/>
    </location>
</feature>
<evidence type="ECO:0000259" key="13">
    <source>
        <dbReference type="PROSITE" id="PS50893"/>
    </source>
</evidence>
<dbReference type="GO" id="GO:0140359">
    <property type="term" value="F:ABC-type transporter activity"/>
    <property type="evidence" value="ECO:0007669"/>
    <property type="project" value="InterPro"/>
</dbReference>
<keyword evidence="15" id="KW-1185">Reference proteome</keyword>
<feature type="transmembrane region" description="Helical" evidence="12">
    <location>
        <begin position="1175"/>
        <end position="1196"/>
    </location>
</feature>
<feature type="transmembrane region" description="Helical" evidence="12">
    <location>
        <begin position="1241"/>
        <end position="1271"/>
    </location>
</feature>
<dbReference type="InterPro" id="IPR003439">
    <property type="entry name" value="ABC_transporter-like_ATP-bd"/>
</dbReference>
<dbReference type="SMART" id="SM00382">
    <property type="entry name" value="AAA"/>
    <property type="match status" value="2"/>
</dbReference>
<feature type="transmembrane region" description="Helical" evidence="12">
    <location>
        <begin position="494"/>
        <end position="515"/>
    </location>
</feature>
<evidence type="ECO:0000256" key="1">
    <source>
        <dbReference type="ARBA" id="ARBA00004141"/>
    </source>
</evidence>
<dbReference type="GO" id="GO:0005886">
    <property type="term" value="C:plasma membrane"/>
    <property type="evidence" value="ECO:0007669"/>
    <property type="project" value="UniProtKB-ARBA"/>
</dbReference>
<evidence type="ECO:0000256" key="9">
    <source>
        <dbReference type="ARBA" id="ARBA00023136"/>
    </source>
</evidence>
<dbReference type="SUPFAM" id="SSF52540">
    <property type="entry name" value="P-loop containing nucleoside triphosphate hydrolases"/>
    <property type="match status" value="2"/>
</dbReference>
<feature type="domain" description="ABC transporter" evidence="13">
    <location>
        <begin position="825"/>
        <end position="1073"/>
    </location>
</feature>
<keyword evidence="9 12" id="KW-0472">Membrane</keyword>
<keyword evidence="4 12" id="KW-0812">Transmembrane</keyword>
<feature type="transmembrane region" description="Helical" evidence="12">
    <location>
        <begin position="741"/>
        <end position="758"/>
    </location>
</feature>
<evidence type="ECO:0000256" key="11">
    <source>
        <dbReference type="SAM" id="MobiDB-lite"/>
    </source>
</evidence>
<dbReference type="Pfam" id="PF14510">
    <property type="entry name" value="ABC_trans_N"/>
    <property type="match status" value="1"/>
</dbReference>
<keyword evidence="10" id="KW-0325">Glycoprotein</keyword>
<feature type="region of interest" description="Disordered" evidence="11">
    <location>
        <begin position="1"/>
        <end position="21"/>
    </location>
</feature>
<feature type="transmembrane region" description="Helical" evidence="12">
    <location>
        <begin position="637"/>
        <end position="656"/>
    </location>
</feature>
<keyword evidence="8 12" id="KW-1133">Transmembrane helix</keyword>
<evidence type="ECO:0000256" key="2">
    <source>
        <dbReference type="ARBA" id="ARBA00006012"/>
    </source>
</evidence>
<dbReference type="InterPro" id="IPR010929">
    <property type="entry name" value="PDR_CDR_ABC"/>
</dbReference>
<dbReference type="InterPro" id="IPR017871">
    <property type="entry name" value="ABC_transporter-like_CS"/>
</dbReference>
<evidence type="ECO:0000256" key="8">
    <source>
        <dbReference type="ARBA" id="ARBA00022989"/>
    </source>
</evidence>
<dbReference type="InterPro" id="IPR029481">
    <property type="entry name" value="ABC_trans_N"/>
</dbReference>
<dbReference type="Proteomes" id="UP000190831">
    <property type="component" value="Chromosome H"/>
</dbReference>
<dbReference type="CDD" id="cd03232">
    <property type="entry name" value="ABCG_PDR_domain2"/>
    <property type="match status" value="1"/>
</dbReference>
<feature type="transmembrane region" description="Helical" evidence="12">
    <location>
        <begin position="1320"/>
        <end position="1342"/>
    </location>
</feature>
<protein>
    <submittedName>
        <fullName evidence="14">LAFE_0H16270g1_1</fullName>
    </submittedName>
</protein>
<feature type="transmembrane region" description="Helical" evidence="12">
    <location>
        <begin position="1283"/>
        <end position="1308"/>
    </location>
</feature>
<dbReference type="FunFam" id="3.40.50.300:FF:001460">
    <property type="entry name" value="ATP-binding cassette transporter"/>
    <property type="match status" value="1"/>
</dbReference>
<dbReference type="CDD" id="cd03233">
    <property type="entry name" value="ABCG_PDR_domain1"/>
    <property type="match status" value="1"/>
</dbReference>